<sequence>MESLIAADMTTESPTWRRVTQLVDLAEVYDPVVQVCAWPREMDPDVSQYLAGLESTARVQAIETLSAAGRPQLNALPAGPGRDALIDDLSRLSEVLCDLVECPAVGLRLARVDHAMCPGWHIDRVGMRLICTYQGPGTQWLEDQDVDRRDLRHARMGDAAFIQAAPGEVVLLKGALWPGNEALGAVHRSPGIAPGADTRTLVTLDPLWHD</sequence>
<keyword evidence="2" id="KW-1185">Reference proteome</keyword>
<dbReference type="RefSeq" id="WP_007040553.1">
    <property type="nucleotide sequence ID" value="NZ_AFWT01000011.1"/>
</dbReference>
<proteinExistence type="predicted"/>
<reference evidence="1 2" key="1">
    <citation type="submission" date="2011-06" db="EMBL/GenBank/DDBJ databases">
        <title>The draft genome of Thiorhodococcus drewsii AZ1.</title>
        <authorList>
            <consortium name="US DOE Joint Genome Institute (JGI-PGF)"/>
            <person name="Lucas S."/>
            <person name="Han J."/>
            <person name="Lapidus A."/>
            <person name="Cheng J.-F."/>
            <person name="Goodwin L."/>
            <person name="Pitluck S."/>
            <person name="Peters L."/>
            <person name="Land M.L."/>
            <person name="Hauser L."/>
            <person name="Vogl K."/>
            <person name="Liu Z."/>
            <person name="Imhoff J."/>
            <person name="Thiel V."/>
            <person name="Frigaard N.-U."/>
            <person name="Bryant D.A."/>
            <person name="Woyke T.J."/>
        </authorList>
    </citation>
    <scope>NUCLEOTIDE SEQUENCE [LARGE SCALE GENOMIC DNA]</scope>
    <source>
        <strain evidence="1 2">AZ1</strain>
    </source>
</reference>
<accession>G2E0L6</accession>
<gene>
    <name evidence="1" type="ORF">ThidrDRAFT_1839</name>
</gene>
<dbReference type="AlphaFoldDB" id="G2E0L6"/>
<evidence type="ECO:0000313" key="1">
    <source>
        <dbReference type="EMBL" id="EGV31638.1"/>
    </source>
</evidence>
<evidence type="ECO:0008006" key="3">
    <source>
        <dbReference type="Google" id="ProtNLM"/>
    </source>
</evidence>
<dbReference type="InterPro" id="IPR014955">
    <property type="entry name" value="DUF1826"/>
</dbReference>
<dbReference type="Pfam" id="PF08856">
    <property type="entry name" value="DUF1826"/>
    <property type="match status" value="1"/>
</dbReference>
<evidence type="ECO:0000313" key="2">
    <source>
        <dbReference type="Proteomes" id="UP000004200"/>
    </source>
</evidence>
<dbReference type="eggNOG" id="ENOG502ZV50">
    <property type="taxonomic scope" value="Bacteria"/>
</dbReference>
<dbReference type="Proteomes" id="UP000004200">
    <property type="component" value="Unassembled WGS sequence"/>
</dbReference>
<comment type="caution">
    <text evidence="1">The sequence shown here is derived from an EMBL/GenBank/DDBJ whole genome shotgun (WGS) entry which is preliminary data.</text>
</comment>
<protein>
    <recommendedName>
        <fullName evidence="3">DUF1826 domain-containing protein</fullName>
    </recommendedName>
</protein>
<dbReference type="STRING" id="765913.ThidrDRAFT_1839"/>
<dbReference type="OrthoDB" id="5342505at2"/>
<name>G2E0L6_9GAMM</name>
<organism evidence="1 2">
    <name type="scientific">Thiorhodococcus drewsii AZ1</name>
    <dbReference type="NCBI Taxonomy" id="765913"/>
    <lineage>
        <taxon>Bacteria</taxon>
        <taxon>Pseudomonadati</taxon>
        <taxon>Pseudomonadota</taxon>
        <taxon>Gammaproteobacteria</taxon>
        <taxon>Chromatiales</taxon>
        <taxon>Chromatiaceae</taxon>
        <taxon>Thiorhodococcus</taxon>
    </lineage>
</organism>
<dbReference type="EMBL" id="AFWT01000011">
    <property type="protein sequence ID" value="EGV31638.1"/>
    <property type="molecule type" value="Genomic_DNA"/>
</dbReference>